<organism evidence="2 3">
    <name type="scientific">Lodderomyces beijingensis</name>
    <dbReference type="NCBI Taxonomy" id="1775926"/>
    <lineage>
        <taxon>Eukaryota</taxon>
        <taxon>Fungi</taxon>
        <taxon>Dikarya</taxon>
        <taxon>Ascomycota</taxon>
        <taxon>Saccharomycotina</taxon>
        <taxon>Pichiomycetes</taxon>
        <taxon>Debaryomycetaceae</taxon>
        <taxon>Candida/Lodderomyces clade</taxon>
        <taxon>Lodderomyces</taxon>
    </lineage>
</organism>
<keyword evidence="3" id="KW-1185">Reference proteome</keyword>
<name>A0ABP0ZRJ6_9ASCO</name>
<dbReference type="RefSeq" id="XP_066830977.1">
    <property type="nucleotide sequence ID" value="XM_066974216.1"/>
</dbReference>
<evidence type="ECO:0000313" key="3">
    <source>
        <dbReference type="Proteomes" id="UP001497383"/>
    </source>
</evidence>
<feature type="region of interest" description="Disordered" evidence="1">
    <location>
        <begin position="100"/>
        <end position="124"/>
    </location>
</feature>
<evidence type="ECO:0000256" key="1">
    <source>
        <dbReference type="SAM" id="MobiDB-lite"/>
    </source>
</evidence>
<sequence>MKRTSSTLASSSSYTTTSTTKFFSAKRCKIEHEIFSTSIKDIEKLFTQQDRFCTQSSSTAASSPPPTTAATTHMANGKCGIAPRQQAEIVQNRPLKFPRFRNQSQTRPSPNTLTTTPITTTTPLNFVPNQTGPLHESSFQYLDHPNLPRAYSNFNYDCINMALLEDDDEEEEQEQEQQQQQQQMCVQTPQIESQRCLSTASAVKDLSFTFLEDVDDDDDDELVVGGCSGYYAANIQSDLLMIDSLLMRGLTH</sequence>
<feature type="compositionally biased region" description="Low complexity" evidence="1">
    <location>
        <begin position="112"/>
        <end position="124"/>
    </location>
</feature>
<accession>A0ABP0ZRJ6</accession>
<gene>
    <name evidence="2" type="ORF">LODBEIA_P40390</name>
</gene>
<proteinExistence type="predicted"/>
<dbReference type="Proteomes" id="UP001497383">
    <property type="component" value="Chromosome 5"/>
</dbReference>
<reference evidence="2 3" key="1">
    <citation type="submission" date="2024-03" db="EMBL/GenBank/DDBJ databases">
        <authorList>
            <person name="Brejova B."/>
        </authorList>
    </citation>
    <scope>NUCLEOTIDE SEQUENCE [LARGE SCALE GENOMIC DNA]</scope>
    <source>
        <strain evidence="2 3">CBS 14171</strain>
    </source>
</reference>
<protein>
    <submittedName>
        <fullName evidence="2">Uncharacterized protein</fullName>
    </submittedName>
</protein>
<evidence type="ECO:0000313" key="2">
    <source>
        <dbReference type="EMBL" id="CAK9439939.1"/>
    </source>
</evidence>
<dbReference type="GeneID" id="92209235"/>
<dbReference type="EMBL" id="OZ022409">
    <property type="protein sequence ID" value="CAK9439939.1"/>
    <property type="molecule type" value="Genomic_DNA"/>
</dbReference>
<feature type="compositionally biased region" description="Polar residues" evidence="1">
    <location>
        <begin position="101"/>
        <end position="111"/>
    </location>
</feature>